<dbReference type="GO" id="GO:0016020">
    <property type="term" value="C:membrane"/>
    <property type="evidence" value="ECO:0007669"/>
    <property type="project" value="UniProtKB-SubCell"/>
</dbReference>
<protein>
    <submittedName>
        <fullName evidence="6">PMP-22/EMP/MP20/Claudin tight junction</fullName>
    </submittedName>
</protein>
<proteinExistence type="predicted"/>
<feature type="transmembrane region" description="Helical" evidence="5">
    <location>
        <begin position="20"/>
        <end position="40"/>
    </location>
</feature>
<dbReference type="PANTHER" id="PTHR21284">
    <property type="entry name" value="EG:80H7.2 PROTEIN"/>
    <property type="match status" value="1"/>
</dbReference>
<feature type="transmembrane region" description="Helical" evidence="5">
    <location>
        <begin position="177"/>
        <end position="196"/>
    </location>
</feature>
<comment type="subcellular location">
    <subcellularLocation>
        <location evidence="1">Membrane</location>
        <topology evidence="1">Multi-pass membrane protein</topology>
    </subcellularLocation>
</comment>
<evidence type="ECO:0000256" key="4">
    <source>
        <dbReference type="ARBA" id="ARBA00023136"/>
    </source>
</evidence>
<dbReference type="AlphaFoldDB" id="A0A0X3PEA5"/>
<dbReference type="Gene3D" id="1.20.140.150">
    <property type="match status" value="1"/>
</dbReference>
<reference evidence="6" key="1">
    <citation type="submission" date="2016-01" db="EMBL/GenBank/DDBJ databases">
        <title>Reference transcriptome for the parasite Schistocephalus solidus: insights into the molecular evolution of parasitism.</title>
        <authorList>
            <person name="Hebert F.O."/>
            <person name="Grambauer S."/>
            <person name="Barber I."/>
            <person name="Landry C.R."/>
            <person name="Aubin-Horth N."/>
        </authorList>
    </citation>
    <scope>NUCLEOTIDE SEQUENCE</scope>
</reference>
<accession>A0A0X3PEA5</accession>
<dbReference type="Pfam" id="PF13903">
    <property type="entry name" value="Claudin_2"/>
    <property type="match status" value="1"/>
</dbReference>
<sequence length="305" mass="35154">MTKKRPAGTLFANVRYKYALYMSLINFVCIIVAFVTPYWLQSWPRLHTPIKRLGLWEFCVNGFIDRLDLRMVSHFDCWWIFSPYLSRIRTLLTPWWFIIIQVLMSIAIFFQGLMHFVFIFYWCYPISNVERRLRFLKFGAVCQGVTFACLLPSIIIFGVEHKNPYWMPYPTLNWASWSYGIAVLSTFFSFFVLLAFESTWREAKRTLETAGYEFPMSAVLRKREKRALIHAQEKAAEATALEPLAQNALDVGVPLSETPIENPASVIGMKPETEVSGGSTIRSRRDPRFGYPPGVATASILSGKL</sequence>
<feature type="transmembrane region" description="Helical" evidence="5">
    <location>
        <begin position="135"/>
        <end position="157"/>
    </location>
</feature>
<gene>
    <name evidence="6" type="ORF">TR153413</name>
</gene>
<dbReference type="InterPro" id="IPR004031">
    <property type="entry name" value="PMP22/EMP/MP20/Claudin"/>
</dbReference>
<name>A0A0X3PEA5_SCHSO</name>
<dbReference type="EMBL" id="GEEE01017689">
    <property type="protein sequence ID" value="JAP45536.1"/>
    <property type="molecule type" value="Transcribed_RNA"/>
</dbReference>
<evidence type="ECO:0000313" key="6">
    <source>
        <dbReference type="EMBL" id="JAP45536.1"/>
    </source>
</evidence>
<organism evidence="6">
    <name type="scientific">Schistocephalus solidus</name>
    <name type="common">Tapeworm</name>
    <dbReference type="NCBI Taxonomy" id="70667"/>
    <lineage>
        <taxon>Eukaryota</taxon>
        <taxon>Metazoa</taxon>
        <taxon>Spiralia</taxon>
        <taxon>Lophotrochozoa</taxon>
        <taxon>Platyhelminthes</taxon>
        <taxon>Cestoda</taxon>
        <taxon>Eucestoda</taxon>
        <taxon>Diphyllobothriidea</taxon>
        <taxon>Diphyllobothriidae</taxon>
        <taxon>Schistocephalus</taxon>
    </lineage>
</organism>
<evidence type="ECO:0000256" key="1">
    <source>
        <dbReference type="ARBA" id="ARBA00004141"/>
    </source>
</evidence>
<feature type="transmembrane region" description="Helical" evidence="5">
    <location>
        <begin position="95"/>
        <end position="123"/>
    </location>
</feature>
<keyword evidence="4 5" id="KW-0472">Membrane</keyword>
<dbReference type="PANTHER" id="PTHR21284:SF12">
    <property type="entry name" value="EG:80H7.2 PROTEIN"/>
    <property type="match status" value="1"/>
</dbReference>
<evidence type="ECO:0000256" key="2">
    <source>
        <dbReference type="ARBA" id="ARBA00022692"/>
    </source>
</evidence>
<evidence type="ECO:0000256" key="3">
    <source>
        <dbReference type="ARBA" id="ARBA00022989"/>
    </source>
</evidence>
<keyword evidence="2 5" id="KW-0812">Transmembrane</keyword>
<evidence type="ECO:0000256" key="5">
    <source>
        <dbReference type="SAM" id="Phobius"/>
    </source>
</evidence>
<keyword evidence="3 5" id="KW-1133">Transmembrane helix</keyword>